<accession>A0A6A6FRU5</accession>
<reference evidence="2" key="1">
    <citation type="journal article" date="2020" name="Stud. Mycol.">
        <title>101 Dothideomycetes genomes: a test case for predicting lifestyles and emergence of pathogens.</title>
        <authorList>
            <person name="Haridas S."/>
            <person name="Albert R."/>
            <person name="Binder M."/>
            <person name="Bloem J."/>
            <person name="Labutti K."/>
            <person name="Salamov A."/>
            <person name="Andreopoulos B."/>
            <person name="Baker S."/>
            <person name="Barry K."/>
            <person name="Bills G."/>
            <person name="Bluhm B."/>
            <person name="Cannon C."/>
            <person name="Castanera R."/>
            <person name="Culley D."/>
            <person name="Daum C."/>
            <person name="Ezra D."/>
            <person name="Gonzalez J."/>
            <person name="Henrissat B."/>
            <person name="Kuo A."/>
            <person name="Liang C."/>
            <person name="Lipzen A."/>
            <person name="Lutzoni F."/>
            <person name="Magnuson J."/>
            <person name="Mondo S."/>
            <person name="Nolan M."/>
            <person name="Ohm R."/>
            <person name="Pangilinan J."/>
            <person name="Park H.-J."/>
            <person name="Ramirez L."/>
            <person name="Alfaro M."/>
            <person name="Sun H."/>
            <person name="Tritt A."/>
            <person name="Yoshinaga Y."/>
            <person name="Zwiers L.-H."/>
            <person name="Turgeon B."/>
            <person name="Goodwin S."/>
            <person name="Spatafora J."/>
            <person name="Crous P."/>
            <person name="Grigoriev I."/>
        </authorList>
    </citation>
    <scope>NUCLEOTIDE SEQUENCE</scope>
    <source>
        <strain evidence="2">SCOH1-5</strain>
    </source>
</reference>
<evidence type="ECO:0000256" key="1">
    <source>
        <dbReference type="SAM" id="MobiDB-lite"/>
    </source>
</evidence>
<gene>
    <name evidence="2" type="ORF">CERZMDRAFT_81303</name>
</gene>
<sequence length="487" mass="53628">MDEEAVAAGAERARLAGMGANPLRPTAHTAVTQAPLVCERTGSSGQHSGPGEWAFGTFASYLAAARFGNNAGFGTWGVHQPSAQQIWNIRQMYKAAIAREGSEIREDATADIDLIWRPTTRSTLAPKPAPMIGEPSPAVTAQGTHKTNKRSRAVAFGTVETISIPAVPGTRKLKRRRRNEPMNSEVNVGGGVDCPIDLTLGPMKRRATAQSAEATCRPTYGPENPEADLGAGVDSRTGLAHEPTNYGLMDQSAEATYTDGQEVKKKYQTQLFVNPFSKVATKVTLDRAPAQVGVPEPHKFWYYDSLRWVCWPKWYEQAWDDGDWVESLNKYRDQSTRRDGWHAKRGTEAFQYTTEQLDWVWNLVKEAEGKMPERGASSIAKEFNETFELAGTDAARSVERMRKLVVTLCGDYEKSGGASRKMRPYEKGARKNKGKGRGRKKGVNAEELDNVEMATTQNQTALEEDAVAGLLCLGRSDDDEVHGEMQQ</sequence>
<name>A0A6A6FRU5_9PEZI</name>
<feature type="region of interest" description="Disordered" evidence="1">
    <location>
        <begin position="123"/>
        <end position="150"/>
    </location>
</feature>
<feature type="compositionally biased region" description="Basic residues" evidence="1">
    <location>
        <begin position="430"/>
        <end position="442"/>
    </location>
</feature>
<organism evidence="2 3">
    <name type="scientific">Cercospora zeae-maydis SCOH1-5</name>
    <dbReference type="NCBI Taxonomy" id="717836"/>
    <lineage>
        <taxon>Eukaryota</taxon>
        <taxon>Fungi</taxon>
        <taxon>Dikarya</taxon>
        <taxon>Ascomycota</taxon>
        <taxon>Pezizomycotina</taxon>
        <taxon>Dothideomycetes</taxon>
        <taxon>Dothideomycetidae</taxon>
        <taxon>Mycosphaerellales</taxon>
        <taxon>Mycosphaerellaceae</taxon>
        <taxon>Cercospora</taxon>
    </lineage>
</organism>
<dbReference type="OrthoDB" id="3644556at2759"/>
<protein>
    <submittedName>
        <fullName evidence="2">Uncharacterized protein</fullName>
    </submittedName>
</protein>
<feature type="region of interest" description="Disordered" evidence="1">
    <location>
        <begin position="416"/>
        <end position="445"/>
    </location>
</feature>
<evidence type="ECO:0000313" key="3">
    <source>
        <dbReference type="Proteomes" id="UP000799539"/>
    </source>
</evidence>
<evidence type="ECO:0000313" key="2">
    <source>
        <dbReference type="EMBL" id="KAF2216141.1"/>
    </source>
</evidence>
<dbReference type="Proteomes" id="UP000799539">
    <property type="component" value="Unassembled WGS sequence"/>
</dbReference>
<proteinExistence type="predicted"/>
<keyword evidence="3" id="KW-1185">Reference proteome</keyword>
<dbReference type="EMBL" id="ML992664">
    <property type="protein sequence ID" value="KAF2216141.1"/>
    <property type="molecule type" value="Genomic_DNA"/>
</dbReference>
<dbReference type="AlphaFoldDB" id="A0A6A6FRU5"/>